<evidence type="ECO:0000313" key="2">
    <source>
        <dbReference type="Proteomes" id="UP001151760"/>
    </source>
</evidence>
<reference evidence="1" key="2">
    <citation type="submission" date="2022-01" db="EMBL/GenBank/DDBJ databases">
        <authorList>
            <person name="Yamashiro T."/>
            <person name="Shiraishi A."/>
            <person name="Satake H."/>
            <person name="Nakayama K."/>
        </authorList>
    </citation>
    <scope>NUCLEOTIDE SEQUENCE</scope>
</reference>
<comment type="caution">
    <text evidence="1">The sequence shown here is derived from an EMBL/GenBank/DDBJ whole genome shotgun (WGS) entry which is preliminary data.</text>
</comment>
<accession>A0ABQ5D0D8</accession>
<reference evidence="1" key="1">
    <citation type="journal article" date="2022" name="Int. J. Mol. Sci.">
        <title>Draft Genome of Tanacetum Coccineum: Genomic Comparison of Closely Related Tanacetum-Family Plants.</title>
        <authorList>
            <person name="Yamashiro T."/>
            <person name="Shiraishi A."/>
            <person name="Nakayama K."/>
            <person name="Satake H."/>
        </authorList>
    </citation>
    <scope>NUCLEOTIDE SEQUENCE</scope>
</reference>
<evidence type="ECO:0000313" key="1">
    <source>
        <dbReference type="EMBL" id="GJT31968.1"/>
    </source>
</evidence>
<name>A0ABQ5D0D8_9ASTR</name>
<keyword evidence="2" id="KW-1185">Reference proteome</keyword>
<organism evidence="1 2">
    <name type="scientific">Tanacetum coccineum</name>
    <dbReference type="NCBI Taxonomy" id="301880"/>
    <lineage>
        <taxon>Eukaryota</taxon>
        <taxon>Viridiplantae</taxon>
        <taxon>Streptophyta</taxon>
        <taxon>Embryophyta</taxon>
        <taxon>Tracheophyta</taxon>
        <taxon>Spermatophyta</taxon>
        <taxon>Magnoliopsida</taxon>
        <taxon>eudicotyledons</taxon>
        <taxon>Gunneridae</taxon>
        <taxon>Pentapetalae</taxon>
        <taxon>asterids</taxon>
        <taxon>campanulids</taxon>
        <taxon>Asterales</taxon>
        <taxon>Asteraceae</taxon>
        <taxon>Asteroideae</taxon>
        <taxon>Anthemideae</taxon>
        <taxon>Anthemidinae</taxon>
        <taxon>Tanacetum</taxon>
    </lineage>
</organism>
<protein>
    <submittedName>
        <fullName evidence="1">Uncharacterized protein</fullName>
    </submittedName>
</protein>
<gene>
    <name evidence="1" type="ORF">Tco_0922387</name>
</gene>
<dbReference type="Proteomes" id="UP001151760">
    <property type="component" value="Unassembled WGS sequence"/>
</dbReference>
<dbReference type="EMBL" id="BQNB010014752">
    <property type="protein sequence ID" value="GJT31968.1"/>
    <property type="molecule type" value="Genomic_DNA"/>
</dbReference>
<sequence>MPLQPSRYWICRELVCLFATTKPSMPIFNIRDPRDYNASERCFYLYPRIPFAASQPHCFFRNALTCAGRHGNGKSGSITSQRRIVENNYKREEAVVAISRSLSGTHVQEARGQDTLEVNDWVVGLVGETLGVTLLAGGVDGLGDTHVRNGEESETTHVDMLEGLRGEGAQIIEYDSSTGTSLMISEIDTSGCGSSDVEAGEAVGDTCELDGGWLESWCMVGTDTLDELMDIGGCGVVLWTIFYCDPSSCVFSLVSEKSTKRQCDTVSLGVEIWLSGDGVEHRGFFGGEDRLDDSSVSRSWGMDRLDMRHNNGCGRDREIEVVRHIFEGRYRVGQIELSEIRISRGRDTLSSGETADDIGMERGIAGKWSKREHGVVGSAHDRTGRYS</sequence>
<proteinExistence type="predicted"/>